<comment type="caution">
    <text evidence="9">The sequence shown here is derived from an EMBL/GenBank/DDBJ whole genome shotgun (WGS) entry which is preliminary data.</text>
</comment>
<evidence type="ECO:0000313" key="9">
    <source>
        <dbReference type="EMBL" id="TCK47145.1"/>
    </source>
</evidence>
<dbReference type="CDD" id="cd16327">
    <property type="entry name" value="RseB"/>
    <property type="match status" value="1"/>
</dbReference>
<dbReference type="AlphaFoldDB" id="A0A4R1J966"/>
<accession>A0A4R1J966</accession>
<dbReference type="PANTHER" id="PTHR38782:SF1">
    <property type="entry name" value="SIGMA-E FACTOR REGULATORY PROTEIN RSEB"/>
    <property type="match status" value="1"/>
</dbReference>
<evidence type="ECO:0000256" key="5">
    <source>
        <dbReference type="SAM" id="MobiDB-lite"/>
    </source>
</evidence>
<dbReference type="EMBL" id="SMGD01000015">
    <property type="protein sequence ID" value="TCK47145.1"/>
    <property type="molecule type" value="Genomic_DNA"/>
</dbReference>
<dbReference type="Proteomes" id="UP000295565">
    <property type="component" value="Unassembled WGS sequence"/>
</dbReference>
<dbReference type="GO" id="GO:0045152">
    <property type="term" value="F:antisigma factor binding"/>
    <property type="evidence" value="ECO:0007669"/>
    <property type="project" value="TreeGrafter"/>
</dbReference>
<evidence type="ECO:0000259" key="8">
    <source>
        <dbReference type="Pfam" id="PF17188"/>
    </source>
</evidence>
<sequence>MHYRIFFVCLLALLSTQVIASPNLGEKSPAKLYSHEPSIPSRQSSSSASQTSDKSNPKTLLSQFQKAYHHDNYELSYIRVRQGSIEPMRLFHGVIHGVEVVHRIHLNGPVRETVRRGDQVAHYTFGHSAYSVKASRMSGMMDTLGDISLSHLMANYDLVVSGKGRVAGRVTQVIRIIPKHDRLYGLYLWLDETSHLPLRIDIVDRHGNLVEQQMALDLVLFAKPTRWMEKLSSIDLPAISDPESTNKPSDVKWHVGWMPMGMHIVSQNQHVLPITKQHVNYLKLSDGLFDVSVYAYPAGGNQILQGEIVRQGATSLHSVVNDGMEVTVVGEVPPQTATLIAQSVTLSSSKTGNNAQEVSHD</sequence>
<dbReference type="PIRSF" id="PIRSF005427">
    <property type="entry name" value="RseB"/>
    <property type="match status" value="1"/>
</dbReference>
<comment type="similarity">
    <text evidence="2">Belongs to the RseB family.</text>
</comment>
<dbReference type="Pfam" id="PF03888">
    <property type="entry name" value="MucB_RseB"/>
    <property type="match status" value="1"/>
</dbReference>
<dbReference type="GO" id="GO:0032885">
    <property type="term" value="P:regulation of polysaccharide biosynthetic process"/>
    <property type="evidence" value="ECO:0007669"/>
    <property type="project" value="TreeGrafter"/>
</dbReference>
<feature type="compositionally biased region" description="Low complexity" evidence="5">
    <location>
        <begin position="35"/>
        <end position="54"/>
    </location>
</feature>
<evidence type="ECO:0000256" key="2">
    <source>
        <dbReference type="ARBA" id="ARBA00008150"/>
    </source>
</evidence>
<keyword evidence="4" id="KW-0574">Periplasm</keyword>
<dbReference type="Gene3D" id="3.30.200.100">
    <property type="entry name" value="MucB/RseB, C-terminal domain"/>
    <property type="match status" value="1"/>
</dbReference>
<dbReference type="InterPro" id="IPR038484">
    <property type="entry name" value="MucB/RseB_C_sf"/>
</dbReference>
<proteinExistence type="inferred from homology"/>
<dbReference type="Pfam" id="PF17188">
    <property type="entry name" value="MucB_RseB_C"/>
    <property type="match status" value="1"/>
</dbReference>
<dbReference type="RefSeq" id="WP_131913607.1">
    <property type="nucleotide sequence ID" value="NZ_OU594967.1"/>
</dbReference>
<evidence type="ECO:0000256" key="1">
    <source>
        <dbReference type="ARBA" id="ARBA00004418"/>
    </source>
</evidence>
<dbReference type="InterPro" id="IPR033436">
    <property type="entry name" value="MucB/RseB_C"/>
</dbReference>
<reference evidence="9 10" key="1">
    <citation type="submission" date="2019-03" db="EMBL/GenBank/DDBJ databases">
        <title>Genomic Encyclopedia of Type Strains, Phase IV (KMG-IV): sequencing the most valuable type-strain genomes for metagenomic binning, comparative biology and taxonomic classification.</title>
        <authorList>
            <person name="Goeker M."/>
        </authorList>
    </citation>
    <scope>NUCLEOTIDE SEQUENCE [LARGE SCALE GENOMIC DNA]</scope>
    <source>
        <strain evidence="9 10">DSM 18577</strain>
    </source>
</reference>
<dbReference type="OrthoDB" id="7067274at2"/>
<evidence type="ECO:0000256" key="6">
    <source>
        <dbReference type="SAM" id="SignalP"/>
    </source>
</evidence>
<dbReference type="Gene3D" id="2.50.20.10">
    <property type="entry name" value="Lipoprotein localisation LolA/LolB/LppX"/>
    <property type="match status" value="1"/>
</dbReference>
<name>A0A4R1J966_9GAMM</name>
<protein>
    <submittedName>
        <fullName evidence="9">MucB/RseB-like sigma(E) regulatory protein</fullName>
    </submittedName>
</protein>
<feature type="signal peptide" evidence="6">
    <location>
        <begin position="1"/>
        <end position="20"/>
    </location>
</feature>
<evidence type="ECO:0000313" key="10">
    <source>
        <dbReference type="Proteomes" id="UP000295565"/>
    </source>
</evidence>
<feature type="chain" id="PRO_5020326406" evidence="6">
    <location>
        <begin position="21"/>
        <end position="361"/>
    </location>
</feature>
<feature type="region of interest" description="Disordered" evidence="5">
    <location>
        <begin position="31"/>
        <end position="56"/>
    </location>
</feature>
<feature type="domain" description="MucB/RseB N-terminal" evidence="7">
    <location>
        <begin position="57"/>
        <end position="222"/>
    </location>
</feature>
<organism evidence="9 10">
    <name type="scientific">Celerinatantimonas diazotrophica</name>
    <dbReference type="NCBI Taxonomy" id="412034"/>
    <lineage>
        <taxon>Bacteria</taxon>
        <taxon>Pseudomonadati</taxon>
        <taxon>Pseudomonadota</taxon>
        <taxon>Gammaproteobacteria</taxon>
        <taxon>Celerinatantimonadaceae</taxon>
        <taxon>Celerinatantimonas</taxon>
    </lineage>
</organism>
<keyword evidence="3 6" id="KW-0732">Signal</keyword>
<evidence type="ECO:0000256" key="3">
    <source>
        <dbReference type="ARBA" id="ARBA00022729"/>
    </source>
</evidence>
<dbReference type="InterPro" id="IPR005588">
    <property type="entry name" value="MucB_RseB"/>
</dbReference>
<evidence type="ECO:0000256" key="4">
    <source>
        <dbReference type="ARBA" id="ARBA00022764"/>
    </source>
</evidence>
<dbReference type="InterPro" id="IPR033434">
    <property type="entry name" value="MucB/RseB_N"/>
</dbReference>
<dbReference type="GO" id="GO:0030288">
    <property type="term" value="C:outer membrane-bounded periplasmic space"/>
    <property type="evidence" value="ECO:0007669"/>
    <property type="project" value="TreeGrafter"/>
</dbReference>
<evidence type="ECO:0000259" key="7">
    <source>
        <dbReference type="Pfam" id="PF03888"/>
    </source>
</evidence>
<comment type="subcellular location">
    <subcellularLocation>
        <location evidence="1">Periplasm</location>
    </subcellularLocation>
</comment>
<gene>
    <name evidence="9" type="ORF">EV690_2844</name>
</gene>
<feature type="domain" description="MucB/RseB C-terminal" evidence="8">
    <location>
        <begin position="249"/>
        <end position="344"/>
    </location>
</feature>
<keyword evidence="10" id="KW-1185">Reference proteome</keyword>
<dbReference type="PANTHER" id="PTHR38782">
    <property type="match status" value="1"/>
</dbReference>